<evidence type="ECO:0000313" key="1">
    <source>
        <dbReference type="EMBL" id="KAH3685422.1"/>
    </source>
</evidence>
<sequence length="236" mass="25688">MITSPGLKNSVSNASANLDLSNNDKLFNTGTSLRKDSYNCLFLEVFAKRILLKVNLSKAQRIKSVSAVAVAALGELYINANSPKLEPGPELFTLAPLTGERVLVQRAEEEVLHDGIAESLQLLWTLLEHRWLPVVLDTVGVQRLCADGGSSVDVESRWDVVLLQLLLVHLHNVGGSSGVELERGRRVHGVGDEAFVLFANFKSSFENTASRSTATTARRCWIIGGDLRVAVLVNVS</sequence>
<gene>
    <name evidence="1" type="ORF">WICPIJ_003607</name>
</gene>
<comment type="caution">
    <text evidence="1">The sequence shown here is derived from an EMBL/GenBank/DDBJ whole genome shotgun (WGS) entry which is preliminary data.</text>
</comment>
<reference evidence="1" key="2">
    <citation type="submission" date="2021-01" db="EMBL/GenBank/DDBJ databases">
        <authorList>
            <person name="Schikora-Tamarit M.A."/>
        </authorList>
    </citation>
    <scope>NUCLEOTIDE SEQUENCE</scope>
    <source>
        <strain evidence="1">CBS2887</strain>
    </source>
</reference>
<dbReference type="Proteomes" id="UP000774326">
    <property type="component" value="Unassembled WGS sequence"/>
</dbReference>
<name>A0A9P8Q9C3_WICPI</name>
<accession>A0A9P8Q9C3</accession>
<protein>
    <submittedName>
        <fullName evidence="1">Uncharacterized protein</fullName>
    </submittedName>
</protein>
<proteinExistence type="predicted"/>
<dbReference type="EMBL" id="JAEUBG010002013">
    <property type="protein sequence ID" value="KAH3685422.1"/>
    <property type="molecule type" value="Genomic_DNA"/>
</dbReference>
<keyword evidence="2" id="KW-1185">Reference proteome</keyword>
<evidence type="ECO:0000313" key="2">
    <source>
        <dbReference type="Proteomes" id="UP000774326"/>
    </source>
</evidence>
<reference evidence="1" key="1">
    <citation type="journal article" date="2021" name="Open Biol.">
        <title>Shared evolutionary footprints suggest mitochondrial oxidative damage underlies multiple complex I losses in fungi.</title>
        <authorList>
            <person name="Schikora-Tamarit M.A."/>
            <person name="Marcet-Houben M."/>
            <person name="Nosek J."/>
            <person name="Gabaldon T."/>
        </authorList>
    </citation>
    <scope>NUCLEOTIDE SEQUENCE</scope>
    <source>
        <strain evidence="1">CBS2887</strain>
    </source>
</reference>
<organism evidence="1 2">
    <name type="scientific">Wickerhamomyces pijperi</name>
    <name type="common">Yeast</name>
    <name type="synonym">Pichia pijperi</name>
    <dbReference type="NCBI Taxonomy" id="599730"/>
    <lineage>
        <taxon>Eukaryota</taxon>
        <taxon>Fungi</taxon>
        <taxon>Dikarya</taxon>
        <taxon>Ascomycota</taxon>
        <taxon>Saccharomycotina</taxon>
        <taxon>Saccharomycetes</taxon>
        <taxon>Phaffomycetales</taxon>
        <taxon>Wickerhamomycetaceae</taxon>
        <taxon>Wickerhamomyces</taxon>
    </lineage>
</organism>
<dbReference type="AlphaFoldDB" id="A0A9P8Q9C3"/>